<name>A0A9P6NA87_9BASI</name>
<organism evidence="2 3">
    <name type="scientific">Cronartium quercuum f. sp. fusiforme G11</name>
    <dbReference type="NCBI Taxonomy" id="708437"/>
    <lineage>
        <taxon>Eukaryota</taxon>
        <taxon>Fungi</taxon>
        <taxon>Dikarya</taxon>
        <taxon>Basidiomycota</taxon>
        <taxon>Pucciniomycotina</taxon>
        <taxon>Pucciniomycetes</taxon>
        <taxon>Pucciniales</taxon>
        <taxon>Coleosporiaceae</taxon>
        <taxon>Cronartium</taxon>
    </lineage>
</organism>
<dbReference type="Proteomes" id="UP000886653">
    <property type="component" value="Unassembled WGS sequence"/>
</dbReference>
<dbReference type="GO" id="GO:0006397">
    <property type="term" value="P:mRNA processing"/>
    <property type="evidence" value="ECO:0007669"/>
    <property type="project" value="UniProtKB-KW"/>
</dbReference>
<dbReference type="GO" id="GO:0008270">
    <property type="term" value="F:zinc ion binding"/>
    <property type="evidence" value="ECO:0007669"/>
    <property type="project" value="InterPro"/>
</dbReference>
<evidence type="ECO:0000313" key="2">
    <source>
        <dbReference type="EMBL" id="KAG0140524.1"/>
    </source>
</evidence>
<dbReference type="AlphaFoldDB" id="A0A9P6NA87"/>
<keyword evidence="1" id="KW-0507">mRNA processing</keyword>
<dbReference type="InterPro" id="IPR036875">
    <property type="entry name" value="Znf_CCHC_sf"/>
</dbReference>
<dbReference type="EMBL" id="MU167438">
    <property type="protein sequence ID" value="KAG0140524.1"/>
    <property type="molecule type" value="Genomic_DNA"/>
</dbReference>
<accession>A0A9P6NA87</accession>
<dbReference type="Gene3D" id="4.10.60.10">
    <property type="entry name" value="Zinc finger, CCHC-type"/>
    <property type="match status" value="1"/>
</dbReference>
<proteinExistence type="predicted"/>
<dbReference type="SUPFAM" id="SSF57756">
    <property type="entry name" value="Retrovirus zinc finger-like domains"/>
    <property type="match status" value="1"/>
</dbReference>
<protein>
    <recommendedName>
        <fullName evidence="4">CCHC-type domain-containing protein</fullName>
    </recommendedName>
</protein>
<comment type="caution">
    <text evidence="2">The sequence shown here is derived from an EMBL/GenBank/DDBJ whole genome shotgun (WGS) entry which is preliminary data.</text>
</comment>
<evidence type="ECO:0000313" key="3">
    <source>
        <dbReference type="Proteomes" id="UP000886653"/>
    </source>
</evidence>
<dbReference type="GO" id="GO:0003676">
    <property type="term" value="F:nucleic acid binding"/>
    <property type="evidence" value="ECO:0007669"/>
    <property type="project" value="InterPro"/>
</dbReference>
<gene>
    <name evidence="2" type="ORF">CROQUDRAFT_136652</name>
</gene>
<evidence type="ECO:0000256" key="1">
    <source>
        <dbReference type="ARBA" id="ARBA00022664"/>
    </source>
</evidence>
<reference evidence="2" key="1">
    <citation type="submission" date="2013-11" db="EMBL/GenBank/DDBJ databases">
        <title>Genome sequence of the fusiform rust pathogen reveals effectors for host alternation and coevolution with pine.</title>
        <authorList>
            <consortium name="DOE Joint Genome Institute"/>
            <person name="Smith K."/>
            <person name="Pendleton A."/>
            <person name="Kubisiak T."/>
            <person name="Anderson C."/>
            <person name="Salamov A."/>
            <person name="Aerts A."/>
            <person name="Riley R."/>
            <person name="Clum A."/>
            <person name="Lindquist E."/>
            <person name="Ence D."/>
            <person name="Campbell M."/>
            <person name="Kronenberg Z."/>
            <person name="Feau N."/>
            <person name="Dhillon B."/>
            <person name="Hamelin R."/>
            <person name="Burleigh J."/>
            <person name="Smith J."/>
            <person name="Yandell M."/>
            <person name="Nelson C."/>
            <person name="Grigoriev I."/>
            <person name="Davis J."/>
        </authorList>
    </citation>
    <scope>NUCLEOTIDE SEQUENCE</scope>
    <source>
        <strain evidence="2">G11</strain>
    </source>
</reference>
<keyword evidence="3" id="KW-1185">Reference proteome</keyword>
<evidence type="ECO:0008006" key="4">
    <source>
        <dbReference type="Google" id="ProtNLM"/>
    </source>
</evidence>
<sequence length="216" mass="23824">MLGKAQHQNLHQQIFVQQPAGPMTNTDSFAVMLKAVPVKIDNISKLLSDGSNFDVRAADVKQYLTMIPGVADYLKEGALPMVSGWKDDLAQGKAGLELPDDVFVAFLAVGVPRGFPDITHSFEATILANPKTKVTTAAITRALGASDIAYKRQTRELTKVLVATTSRYTSNFVHKDKSKEKCHYCNKKGHYKAVCRKRIKDEANRNSLSTNELETN</sequence>